<evidence type="ECO:0000313" key="2">
    <source>
        <dbReference type="Proteomes" id="UP000664771"/>
    </source>
</evidence>
<protein>
    <recommendedName>
        <fullName evidence="3">HicB-like antitoxin of toxin-antitoxin system domain-containing protein</fullName>
    </recommendedName>
</protein>
<dbReference type="RefSeq" id="WP_207879601.1">
    <property type="nucleotide sequence ID" value="NZ_JAFVMF010000003.1"/>
</dbReference>
<comment type="caution">
    <text evidence="1">The sequence shown here is derived from an EMBL/GenBank/DDBJ whole genome shotgun (WGS) entry which is preliminary data.</text>
</comment>
<dbReference type="Proteomes" id="UP000664771">
    <property type="component" value="Unassembled WGS sequence"/>
</dbReference>
<dbReference type="EMBL" id="JAFVMF010000003">
    <property type="protein sequence ID" value="MBO1358973.1"/>
    <property type="molecule type" value="Genomic_DNA"/>
</dbReference>
<reference evidence="1 2" key="1">
    <citation type="submission" date="2021-03" db="EMBL/GenBank/DDBJ databases">
        <title>The complete genome sequence of Acetobacter sacchari TBRC 11175.</title>
        <authorList>
            <person name="Charoenyingcharoen P."/>
            <person name="Yukphan P."/>
        </authorList>
    </citation>
    <scope>NUCLEOTIDE SEQUENCE [LARGE SCALE GENOMIC DNA]</scope>
    <source>
        <strain evidence="1 2">TBRC 11175</strain>
    </source>
</reference>
<evidence type="ECO:0008006" key="3">
    <source>
        <dbReference type="Google" id="ProtNLM"/>
    </source>
</evidence>
<name>A0ABS3LSU4_9PROT</name>
<proteinExistence type="predicted"/>
<gene>
    <name evidence="1" type="ORF">J2D73_04060</name>
</gene>
<keyword evidence="2" id="KW-1185">Reference proteome</keyword>
<evidence type="ECO:0000313" key="1">
    <source>
        <dbReference type="EMBL" id="MBO1358973.1"/>
    </source>
</evidence>
<sequence length="67" mass="7136">MPMITLSTTPKGNGFQATVIFPGDGVSISSAETYPTIAEALTAAALKLLDMPERLEAMDRPEPLTTR</sequence>
<accession>A0ABS3LSU4</accession>
<organism evidence="1 2">
    <name type="scientific">Acetobacter sacchari</name>
    <dbReference type="NCBI Taxonomy" id="2661687"/>
    <lineage>
        <taxon>Bacteria</taxon>
        <taxon>Pseudomonadati</taxon>
        <taxon>Pseudomonadota</taxon>
        <taxon>Alphaproteobacteria</taxon>
        <taxon>Acetobacterales</taxon>
        <taxon>Acetobacteraceae</taxon>
        <taxon>Acetobacter</taxon>
    </lineage>
</organism>